<dbReference type="InterPro" id="IPR003423">
    <property type="entry name" value="OMP_efflux"/>
</dbReference>
<reference evidence="4 5" key="1">
    <citation type="journal article" date="2011" name="J. Bacteriol.">
        <title>Complete genome sequence of the industrial strain Ketogulonicigenium vulgare WSH-001.</title>
        <authorList>
            <person name="Liu L."/>
            <person name="Li Y."/>
            <person name="Zhang J."/>
            <person name="Zhou Z."/>
            <person name="Liu J."/>
            <person name="Li X."/>
            <person name="Zhou J."/>
            <person name="Du G."/>
            <person name="Wang L."/>
            <person name="Chen J."/>
        </authorList>
    </citation>
    <scope>NUCLEOTIDE SEQUENCE [LARGE SCALE GENOMIC DNA]</scope>
    <source>
        <strain evidence="4 5">WSH-001</strain>
    </source>
</reference>
<dbReference type="Pfam" id="PF02321">
    <property type="entry name" value="OEP"/>
    <property type="match status" value="2"/>
</dbReference>
<keyword evidence="2" id="KW-0812">Transmembrane</keyword>
<dbReference type="HOGENOM" id="CLU_012817_13_0_5"/>
<protein>
    <submittedName>
        <fullName evidence="4">RND efflux system, outer membrane lipoprotein, NodT family protein</fullName>
    </submittedName>
</protein>
<evidence type="ECO:0000256" key="2">
    <source>
        <dbReference type="RuleBase" id="RU362097"/>
    </source>
</evidence>
<sequence length="454" mass="47299">MTFLGKGLTTLPILLLTAACVAVGPDPQSTPAPAVPTTFVGGDGAALPAVAQTAFWADYRDSTLTAIITRGLSQNLDVLAANQRIDAARAAAAATGIMASQGSSSLGTQRTRTSGDGIATTEANTSTLSAAFVFDLFGGQLRAREAASASLMSAEAGAQTTRLAWLAEVISAYGNARYYQEAMTLTRNTIATRERTVEVTRNKLNVGTATDFEVAQVEALLSASRADLPTQEAAFNAQIFSLAALLNEPAGPLMAQMQRGASMLRVPAAPRVGVPADLLRNRPDVRAAEHDLVAAMADIGVAEASLYPSLTLSGTATATSGTDVFSFGPSLSLPLLNQGTLRATRDQRIALADQAQTAWRASVVSAIADVQTQNSNLQRYRQQLSALEASVAAYDRAFELAQRNFEEGSLALLDLLEVDRSLASARLSLAAARNTAAQSWASLNIAIGAGANPA</sequence>
<organism evidence="4 5">
    <name type="scientific">Ketogulonicigenium vulgare (strain WSH-001)</name>
    <dbReference type="NCBI Taxonomy" id="759362"/>
    <lineage>
        <taxon>Bacteria</taxon>
        <taxon>Pseudomonadati</taxon>
        <taxon>Pseudomonadota</taxon>
        <taxon>Alphaproteobacteria</taxon>
        <taxon>Rhodobacterales</taxon>
        <taxon>Roseobacteraceae</taxon>
        <taxon>Ketogulonicigenium</taxon>
    </lineage>
</organism>
<evidence type="ECO:0000256" key="1">
    <source>
        <dbReference type="ARBA" id="ARBA00007613"/>
    </source>
</evidence>
<dbReference type="KEGG" id="kvl:KVU_0811"/>
<feature type="coiled-coil region" evidence="3">
    <location>
        <begin position="370"/>
        <end position="397"/>
    </location>
</feature>
<dbReference type="eggNOG" id="COG1538">
    <property type="taxonomic scope" value="Bacteria"/>
</dbReference>
<evidence type="ECO:0000313" key="5">
    <source>
        <dbReference type="Proteomes" id="UP000000692"/>
    </source>
</evidence>
<dbReference type="AlphaFoldDB" id="F9Y518"/>
<name>F9Y518_KETVW</name>
<evidence type="ECO:0000256" key="3">
    <source>
        <dbReference type="SAM" id="Coils"/>
    </source>
</evidence>
<dbReference type="PATRIC" id="fig|759362.5.peg.839"/>
<feature type="signal peptide" evidence="2">
    <location>
        <begin position="1"/>
        <end position="22"/>
    </location>
</feature>
<feature type="chain" id="PRO_5001438870" evidence="2">
    <location>
        <begin position="23"/>
        <end position="454"/>
    </location>
</feature>
<dbReference type="OrthoDB" id="7181739at2"/>
<comment type="subcellular location">
    <subcellularLocation>
        <location evidence="2">Cell membrane</location>
        <topology evidence="2">Lipid-anchor</topology>
    </subcellularLocation>
</comment>
<dbReference type="RefSeq" id="WP_013384100.1">
    <property type="nucleotide sequence ID" value="NC_017384.1"/>
</dbReference>
<keyword evidence="2" id="KW-1134">Transmembrane beta strand</keyword>
<gene>
    <name evidence="4" type="primary">nodT</name>
    <name evidence="4" type="ordered locus">KVU_0811</name>
</gene>
<dbReference type="Gene3D" id="2.20.200.10">
    <property type="entry name" value="Outer membrane efflux proteins (OEP)"/>
    <property type="match status" value="1"/>
</dbReference>
<keyword evidence="2" id="KW-0732">Signal</keyword>
<proteinExistence type="inferred from homology"/>
<dbReference type="EMBL" id="CP002018">
    <property type="protein sequence ID" value="AEM40650.1"/>
    <property type="molecule type" value="Genomic_DNA"/>
</dbReference>
<dbReference type="GO" id="GO:0005886">
    <property type="term" value="C:plasma membrane"/>
    <property type="evidence" value="ECO:0007669"/>
    <property type="project" value="UniProtKB-SubCell"/>
</dbReference>
<keyword evidence="2" id="KW-0472">Membrane</keyword>
<dbReference type="Gene3D" id="1.20.1600.10">
    <property type="entry name" value="Outer membrane efflux proteins (OEP)"/>
    <property type="match status" value="1"/>
</dbReference>
<evidence type="ECO:0000313" key="4">
    <source>
        <dbReference type="EMBL" id="AEM40650.1"/>
    </source>
</evidence>
<keyword evidence="2" id="KW-0564">Palmitate</keyword>
<dbReference type="PANTHER" id="PTHR30203:SF32">
    <property type="entry name" value="CATION EFFLUX SYSTEM PROTEIN CUSC"/>
    <property type="match status" value="1"/>
</dbReference>
<comment type="similarity">
    <text evidence="1 2">Belongs to the outer membrane factor (OMF) (TC 1.B.17) family.</text>
</comment>
<accession>F9Y518</accession>
<dbReference type="NCBIfam" id="TIGR01845">
    <property type="entry name" value="outer_NodT"/>
    <property type="match status" value="1"/>
</dbReference>
<dbReference type="PROSITE" id="PS51257">
    <property type="entry name" value="PROKAR_LIPOPROTEIN"/>
    <property type="match status" value="1"/>
</dbReference>
<dbReference type="Proteomes" id="UP000000692">
    <property type="component" value="Chromosome"/>
</dbReference>
<dbReference type="PANTHER" id="PTHR30203">
    <property type="entry name" value="OUTER MEMBRANE CATION EFFLUX PROTEIN"/>
    <property type="match status" value="1"/>
</dbReference>
<dbReference type="GO" id="GO:0015562">
    <property type="term" value="F:efflux transmembrane transporter activity"/>
    <property type="evidence" value="ECO:0007669"/>
    <property type="project" value="InterPro"/>
</dbReference>
<dbReference type="SUPFAM" id="SSF56954">
    <property type="entry name" value="Outer membrane efflux proteins (OEP)"/>
    <property type="match status" value="1"/>
</dbReference>
<dbReference type="InterPro" id="IPR010131">
    <property type="entry name" value="MdtP/NodT-like"/>
</dbReference>
<keyword evidence="3" id="KW-0175">Coiled coil</keyword>
<keyword evidence="2 4" id="KW-0449">Lipoprotein</keyword>
<keyword evidence="5" id="KW-1185">Reference proteome</keyword>